<evidence type="ECO:0000256" key="15">
    <source>
        <dbReference type="ARBA" id="ARBA00042568"/>
    </source>
</evidence>
<comment type="similarity">
    <text evidence="13">Belongs to the group II decarboxylase family. Sphingosine-1-phosphate lyase subfamily.</text>
</comment>
<keyword evidence="6" id="KW-0256">Endoplasmic reticulum</keyword>
<evidence type="ECO:0000256" key="14">
    <source>
        <dbReference type="ARBA" id="ARBA00038965"/>
    </source>
</evidence>
<dbReference type="InterPro" id="IPR015422">
    <property type="entry name" value="PyrdxlP-dep_Trfase_small"/>
</dbReference>
<dbReference type="GO" id="GO:0030170">
    <property type="term" value="F:pyridoxal phosphate binding"/>
    <property type="evidence" value="ECO:0007669"/>
    <property type="project" value="InterPro"/>
</dbReference>
<evidence type="ECO:0000256" key="13">
    <source>
        <dbReference type="ARBA" id="ARBA00038302"/>
    </source>
</evidence>
<dbReference type="GO" id="GO:0019752">
    <property type="term" value="P:carboxylic acid metabolic process"/>
    <property type="evidence" value="ECO:0007669"/>
    <property type="project" value="InterPro"/>
</dbReference>
<name>E4WT71_OIKDI</name>
<evidence type="ECO:0000256" key="17">
    <source>
        <dbReference type="RuleBase" id="RU000382"/>
    </source>
</evidence>
<feature type="modified residue" description="N6-(pyridoxal phosphate)lysine" evidence="16">
    <location>
        <position position="254"/>
    </location>
</feature>
<dbReference type="EMBL" id="FN653016">
    <property type="protein sequence ID" value="CBY06874.1"/>
    <property type="molecule type" value="Genomic_DNA"/>
</dbReference>
<keyword evidence="9" id="KW-1133">Transmembrane helix</keyword>
<keyword evidence="5" id="KW-0812">Transmembrane</keyword>
<comment type="pathway">
    <text evidence="4">Sphingolipid metabolism.</text>
</comment>
<dbReference type="SUPFAM" id="SSF53383">
    <property type="entry name" value="PLP-dependent transferases"/>
    <property type="match status" value="1"/>
</dbReference>
<evidence type="ECO:0000256" key="3">
    <source>
        <dbReference type="ARBA" id="ARBA00004760"/>
    </source>
</evidence>
<evidence type="ECO:0000313" key="18">
    <source>
        <dbReference type="EMBL" id="CBY06874.1"/>
    </source>
</evidence>
<evidence type="ECO:0000256" key="8">
    <source>
        <dbReference type="ARBA" id="ARBA00022919"/>
    </source>
</evidence>
<evidence type="ECO:0000256" key="10">
    <source>
        <dbReference type="ARBA" id="ARBA00023098"/>
    </source>
</evidence>
<organism evidence="18">
    <name type="scientific">Oikopleura dioica</name>
    <name type="common">Tunicate</name>
    <dbReference type="NCBI Taxonomy" id="34765"/>
    <lineage>
        <taxon>Eukaryota</taxon>
        <taxon>Metazoa</taxon>
        <taxon>Chordata</taxon>
        <taxon>Tunicata</taxon>
        <taxon>Appendicularia</taxon>
        <taxon>Copelata</taxon>
        <taxon>Oikopleuridae</taxon>
        <taxon>Oikopleura</taxon>
    </lineage>
</organism>
<dbReference type="PANTHER" id="PTHR42735:SF6">
    <property type="entry name" value="SPHINGOSINE-1-PHOSPHATE LYASE 1"/>
    <property type="match status" value="1"/>
</dbReference>
<proteinExistence type="inferred from homology"/>
<dbReference type="InterPro" id="IPR002129">
    <property type="entry name" value="PyrdxlP-dep_de-COase"/>
</dbReference>
<dbReference type="Proteomes" id="UP000001307">
    <property type="component" value="Unassembled WGS sequence"/>
</dbReference>
<dbReference type="Gene3D" id="6.10.140.2150">
    <property type="match status" value="1"/>
</dbReference>
<evidence type="ECO:0000313" key="19">
    <source>
        <dbReference type="Proteomes" id="UP000001307"/>
    </source>
</evidence>
<evidence type="ECO:0000256" key="11">
    <source>
        <dbReference type="ARBA" id="ARBA00023136"/>
    </source>
</evidence>
<keyword evidence="19" id="KW-1185">Reference proteome</keyword>
<dbReference type="FunFam" id="3.40.640.10:FF:000020">
    <property type="entry name" value="sphingosine-1-phosphate lyase 1"/>
    <property type="match status" value="1"/>
</dbReference>
<dbReference type="InterPro" id="IPR015421">
    <property type="entry name" value="PyrdxlP-dep_Trfase_major"/>
</dbReference>
<evidence type="ECO:0000256" key="4">
    <source>
        <dbReference type="ARBA" id="ARBA00004991"/>
    </source>
</evidence>
<comment type="cofactor">
    <cofactor evidence="1 16 17">
        <name>pyridoxal 5'-phosphate</name>
        <dbReference type="ChEBI" id="CHEBI:597326"/>
    </cofactor>
</comment>
<dbReference type="InParanoid" id="E4WT71"/>
<keyword evidence="7 16" id="KW-0663">Pyridoxal phosphate</keyword>
<accession>E4WT71</accession>
<evidence type="ECO:0000256" key="5">
    <source>
        <dbReference type="ARBA" id="ARBA00022692"/>
    </source>
</evidence>
<comment type="subcellular location">
    <subcellularLocation>
        <location evidence="2">Endoplasmic reticulum membrane</location>
        <topology evidence="2">Single-pass membrane protein</topology>
    </subcellularLocation>
</comment>
<dbReference type="EC" id="4.1.2.27" evidence="14"/>
<dbReference type="Gene3D" id="3.40.640.10">
    <property type="entry name" value="Type I PLP-dependent aspartate aminotransferase-like (Major domain)"/>
    <property type="match status" value="1"/>
</dbReference>
<protein>
    <recommendedName>
        <fullName evidence="14">sphinganine-1-phosphate aldolase</fullName>
        <ecNumber evidence="14">4.1.2.27</ecNumber>
    </recommendedName>
    <alternativeName>
        <fullName evidence="15">Sphingosine-1-phosphate aldolase</fullName>
    </alternativeName>
</protein>
<dbReference type="Pfam" id="PF00282">
    <property type="entry name" value="Pyridoxal_deC"/>
    <property type="match status" value="1"/>
</dbReference>
<dbReference type="GO" id="GO:0008117">
    <property type="term" value="F:sphinganine-1-phosphate aldolase activity"/>
    <property type="evidence" value="ECO:0007669"/>
    <property type="project" value="UniProtKB-EC"/>
</dbReference>
<keyword evidence="10" id="KW-0443">Lipid metabolism</keyword>
<keyword evidence="12 17" id="KW-0456">Lyase</keyword>
<evidence type="ECO:0000256" key="9">
    <source>
        <dbReference type="ARBA" id="ARBA00022989"/>
    </source>
</evidence>
<evidence type="ECO:0000256" key="16">
    <source>
        <dbReference type="PIRSR" id="PIRSR602129-50"/>
    </source>
</evidence>
<dbReference type="GO" id="GO:0005789">
    <property type="term" value="C:endoplasmic reticulum membrane"/>
    <property type="evidence" value="ECO:0007669"/>
    <property type="project" value="UniProtKB-SubCell"/>
</dbReference>
<evidence type="ECO:0000256" key="1">
    <source>
        <dbReference type="ARBA" id="ARBA00001933"/>
    </source>
</evidence>
<dbReference type="AlphaFoldDB" id="E4WT71"/>
<comment type="pathway">
    <text evidence="3">Lipid metabolism; sphingolipid metabolism.</text>
</comment>
<gene>
    <name evidence="18" type="ORF">GSOID_T00005946001</name>
</gene>
<dbReference type="InterPro" id="IPR050477">
    <property type="entry name" value="GrpII_AminoAcid_Decarb"/>
</dbReference>
<dbReference type="Gene3D" id="3.90.1150.10">
    <property type="entry name" value="Aspartate Aminotransferase, domain 1"/>
    <property type="match status" value="1"/>
</dbReference>
<evidence type="ECO:0000256" key="7">
    <source>
        <dbReference type="ARBA" id="ARBA00022898"/>
    </source>
</evidence>
<dbReference type="PANTHER" id="PTHR42735">
    <property type="match status" value="1"/>
</dbReference>
<keyword evidence="11" id="KW-0472">Membrane</keyword>
<evidence type="ECO:0000256" key="2">
    <source>
        <dbReference type="ARBA" id="ARBA00004389"/>
    </source>
</evidence>
<reference evidence="18" key="1">
    <citation type="journal article" date="2010" name="Science">
        <title>Plasticity of animal genome architecture unmasked by rapid evolution of a pelagic tunicate.</title>
        <authorList>
            <person name="Denoeud F."/>
            <person name="Henriet S."/>
            <person name="Mungpakdee S."/>
            <person name="Aury J.M."/>
            <person name="Da Silva C."/>
            <person name="Brinkmann H."/>
            <person name="Mikhaleva J."/>
            <person name="Olsen L.C."/>
            <person name="Jubin C."/>
            <person name="Canestro C."/>
            <person name="Bouquet J.M."/>
            <person name="Danks G."/>
            <person name="Poulain J."/>
            <person name="Campsteijn C."/>
            <person name="Adamski M."/>
            <person name="Cross I."/>
            <person name="Yadetie F."/>
            <person name="Muffato M."/>
            <person name="Louis A."/>
            <person name="Butcher S."/>
            <person name="Tsagkogeorga G."/>
            <person name="Konrad A."/>
            <person name="Singh S."/>
            <person name="Jensen M.F."/>
            <person name="Cong E.H."/>
            <person name="Eikeseth-Otteraa H."/>
            <person name="Noel B."/>
            <person name="Anthouard V."/>
            <person name="Porcel B.M."/>
            <person name="Kachouri-Lafond R."/>
            <person name="Nishino A."/>
            <person name="Ugolini M."/>
            <person name="Chourrout P."/>
            <person name="Nishida H."/>
            <person name="Aasland R."/>
            <person name="Huzurbazar S."/>
            <person name="Westhof E."/>
            <person name="Delsuc F."/>
            <person name="Lehrach H."/>
            <person name="Reinhardt R."/>
            <person name="Weissenbach J."/>
            <person name="Roy S.W."/>
            <person name="Artiguenave F."/>
            <person name="Postlethwait J.H."/>
            <person name="Manak J.R."/>
            <person name="Thompson E.M."/>
            <person name="Jaillon O."/>
            <person name="Du Pasquier L."/>
            <person name="Boudinot P."/>
            <person name="Liberles D.A."/>
            <person name="Volff J.N."/>
            <person name="Philippe H."/>
            <person name="Lenhard B."/>
            <person name="Roest Crollius H."/>
            <person name="Wincker P."/>
            <person name="Chourrout D."/>
        </authorList>
    </citation>
    <scope>NUCLEOTIDE SEQUENCE [LARGE SCALE GENOMIC DNA]</scope>
</reference>
<evidence type="ECO:0000256" key="6">
    <source>
        <dbReference type="ARBA" id="ARBA00022824"/>
    </source>
</evidence>
<keyword evidence="8" id="KW-0746">Sphingolipid metabolism</keyword>
<dbReference type="OrthoDB" id="10254570at2759"/>
<evidence type="ECO:0000256" key="12">
    <source>
        <dbReference type="ARBA" id="ARBA00023239"/>
    </source>
</evidence>
<sequence length="430" mass="47422">MAKNLSTTTDKWIRQIPQGKMSDNELVKLMKEYVDYDSIDWKGGRLSGTTFENTKSISELCAFIFPEFMLQNPLHADVHKGLRKIEAEILGQVLNLYNAPQTGCALLSGGGSESLGLAVLAARNRARSRGIRWPEVIMCRTAHSSIDKACHYFRIKLVKVDYDYTTWTANVKQMASKINRNTCLLIASAPDYPHGLIDDIKAISMLAQKHSIPCHIDACMGGFLLPFAEEAGFALPLFDFRLPGVTSISADIHKYGCSPKEKVLMMFRNRELRSHAIYTCVDWCGGVYATPTYQGSRAGGNIACAWGVMNMLGREGYVERAKRVISSAHKLREAAKKIHGIEVVGNPQTHVNKYFWQFLYQVYNTQPGVIDKFISDLTESVAVLVNLGGAAAAEGAAAIYGKAAAIPDRSIVGELASFFVENNLNVPKSV</sequence>
<dbReference type="GO" id="GO:0030149">
    <property type="term" value="P:sphingolipid catabolic process"/>
    <property type="evidence" value="ECO:0007669"/>
    <property type="project" value="TreeGrafter"/>
</dbReference>
<dbReference type="InterPro" id="IPR015424">
    <property type="entry name" value="PyrdxlP-dep_Trfase"/>
</dbReference>